<dbReference type="InterPro" id="IPR000644">
    <property type="entry name" value="CBS_dom"/>
</dbReference>
<dbReference type="EMBL" id="JBHTHR010000261">
    <property type="protein sequence ID" value="MFD0801622.1"/>
    <property type="molecule type" value="Genomic_DNA"/>
</dbReference>
<sequence>MLVRDVMTAPRAVLSAETPVRRAARLFVERGAAAAPVLDEHGALLGIVTEIDLLREGYEPDPRASALPVTEPASALPERVADVMSPDVVTTAENADVARLVDLMVRDRLRWVPVVRDARVVGMVGRGDLLRFHCRPDTDVAADLRAALEAGAPYTEPVSAEVHDGVAHLAREGATPEQRRTAANIARTVPGVSRVVYDEP</sequence>
<evidence type="ECO:0000256" key="1">
    <source>
        <dbReference type="ARBA" id="ARBA00023122"/>
    </source>
</evidence>
<dbReference type="Pfam" id="PF00571">
    <property type="entry name" value="CBS"/>
    <property type="match status" value="2"/>
</dbReference>
<keyword evidence="5" id="KW-1185">Reference proteome</keyword>
<dbReference type="SUPFAM" id="SSF54631">
    <property type="entry name" value="CBS-domain pair"/>
    <property type="match status" value="1"/>
</dbReference>
<reference evidence="5" key="1">
    <citation type="journal article" date="2019" name="Int. J. Syst. Evol. Microbiol.">
        <title>The Global Catalogue of Microorganisms (GCM) 10K type strain sequencing project: providing services to taxonomists for standard genome sequencing and annotation.</title>
        <authorList>
            <consortium name="The Broad Institute Genomics Platform"/>
            <consortium name="The Broad Institute Genome Sequencing Center for Infectious Disease"/>
            <person name="Wu L."/>
            <person name="Ma J."/>
        </authorList>
    </citation>
    <scope>NUCLEOTIDE SEQUENCE [LARGE SCALE GENOMIC DNA]</scope>
    <source>
        <strain evidence="5">CCUG 63369</strain>
    </source>
</reference>
<dbReference type="PANTHER" id="PTHR43080">
    <property type="entry name" value="CBS DOMAIN-CONTAINING PROTEIN CBSX3, MITOCHONDRIAL"/>
    <property type="match status" value="1"/>
</dbReference>
<proteinExistence type="predicted"/>
<evidence type="ECO:0000313" key="5">
    <source>
        <dbReference type="Proteomes" id="UP001596956"/>
    </source>
</evidence>
<gene>
    <name evidence="4" type="ORF">ACFQZU_09880</name>
</gene>
<protein>
    <submittedName>
        <fullName evidence="4">CBS domain-containing protein</fullName>
    </submittedName>
</protein>
<dbReference type="PROSITE" id="PS51371">
    <property type="entry name" value="CBS"/>
    <property type="match status" value="2"/>
</dbReference>
<evidence type="ECO:0000259" key="3">
    <source>
        <dbReference type="PROSITE" id="PS51371"/>
    </source>
</evidence>
<evidence type="ECO:0000313" key="4">
    <source>
        <dbReference type="EMBL" id="MFD0801622.1"/>
    </source>
</evidence>
<keyword evidence="1 2" id="KW-0129">CBS domain</keyword>
<feature type="domain" description="CBS" evidence="3">
    <location>
        <begin position="7"/>
        <end position="63"/>
    </location>
</feature>
<dbReference type="InterPro" id="IPR046342">
    <property type="entry name" value="CBS_dom_sf"/>
</dbReference>
<name>A0ABW3BE56_9ACTN</name>
<dbReference type="PANTHER" id="PTHR43080:SF2">
    <property type="entry name" value="CBS DOMAIN-CONTAINING PROTEIN"/>
    <property type="match status" value="1"/>
</dbReference>
<dbReference type="SMART" id="SM00116">
    <property type="entry name" value="CBS"/>
    <property type="match status" value="2"/>
</dbReference>
<dbReference type="Proteomes" id="UP001596956">
    <property type="component" value="Unassembled WGS sequence"/>
</dbReference>
<dbReference type="InterPro" id="IPR007055">
    <property type="entry name" value="BON_dom"/>
</dbReference>
<organism evidence="4 5">
    <name type="scientific">Streptomonospora algeriensis</name>
    <dbReference type="NCBI Taxonomy" id="995084"/>
    <lineage>
        <taxon>Bacteria</taxon>
        <taxon>Bacillati</taxon>
        <taxon>Actinomycetota</taxon>
        <taxon>Actinomycetes</taxon>
        <taxon>Streptosporangiales</taxon>
        <taxon>Nocardiopsidaceae</taxon>
        <taxon>Streptomonospora</taxon>
    </lineage>
</organism>
<comment type="caution">
    <text evidence="4">The sequence shown here is derived from an EMBL/GenBank/DDBJ whole genome shotgun (WGS) entry which is preliminary data.</text>
</comment>
<feature type="domain" description="CBS" evidence="3">
    <location>
        <begin position="84"/>
        <end position="140"/>
    </location>
</feature>
<dbReference type="Gene3D" id="3.10.580.10">
    <property type="entry name" value="CBS-domain"/>
    <property type="match status" value="1"/>
</dbReference>
<accession>A0ABW3BE56</accession>
<evidence type="ECO:0000256" key="2">
    <source>
        <dbReference type="PROSITE-ProRule" id="PRU00703"/>
    </source>
</evidence>
<dbReference type="InterPro" id="IPR051257">
    <property type="entry name" value="Diverse_CBS-Domain"/>
</dbReference>
<dbReference type="Pfam" id="PF04972">
    <property type="entry name" value="BON"/>
    <property type="match status" value="1"/>
</dbReference>